<protein>
    <submittedName>
        <fullName evidence="1">Phosphoglycerate mutase-like protein</fullName>
    </submittedName>
</protein>
<dbReference type="Pfam" id="PF00300">
    <property type="entry name" value="His_Phos_1"/>
    <property type="match status" value="2"/>
</dbReference>
<gene>
    <name evidence="1" type="ORF">DM02DRAFT_620889</name>
</gene>
<dbReference type="SUPFAM" id="SSF53254">
    <property type="entry name" value="Phosphoglycerate mutase-like"/>
    <property type="match status" value="1"/>
</dbReference>
<dbReference type="SMART" id="SM00855">
    <property type="entry name" value="PGAM"/>
    <property type="match status" value="1"/>
</dbReference>
<dbReference type="InterPro" id="IPR029033">
    <property type="entry name" value="His_PPase_superfam"/>
</dbReference>
<dbReference type="PANTHER" id="PTHR48100:SF54">
    <property type="entry name" value="PHOSPHATASE SPAC5H10.03-RELATED"/>
    <property type="match status" value="1"/>
</dbReference>
<name>A0A2V1CYF4_9PLEO</name>
<dbReference type="CDD" id="cd07067">
    <property type="entry name" value="HP_PGM_like"/>
    <property type="match status" value="1"/>
</dbReference>
<dbReference type="Proteomes" id="UP000244855">
    <property type="component" value="Unassembled WGS sequence"/>
</dbReference>
<dbReference type="GO" id="GO:0016791">
    <property type="term" value="F:phosphatase activity"/>
    <property type="evidence" value="ECO:0007669"/>
    <property type="project" value="TreeGrafter"/>
</dbReference>
<dbReference type="EMBL" id="KZ806151">
    <property type="protein sequence ID" value="PVH90691.1"/>
    <property type="molecule type" value="Genomic_DNA"/>
</dbReference>
<evidence type="ECO:0000313" key="2">
    <source>
        <dbReference type="Proteomes" id="UP000244855"/>
    </source>
</evidence>
<dbReference type="Gene3D" id="3.40.50.1240">
    <property type="entry name" value="Phosphoglycerate mutase-like"/>
    <property type="match status" value="1"/>
</dbReference>
<dbReference type="PANTHER" id="PTHR48100">
    <property type="entry name" value="BROAD-SPECIFICITY PHOSPHATASE YOR283W-RELATED"/>
    <property type="match status" value="1"/>
</dbReference>
<dbReference type="AlphaFoldDB" id="A0A2V1CYF4"/>
<dbReference type="GO" id="GO:0005737">
    <property type="term" value="C:cytoplasm"/>
    <property type="evidence" value="ECO:0007669"/>
    <property type="project" value="TreeGrafter"/>
</dbReference>
<dbReference type="OrthoDB" id="496981at2759"/>
<accession>A0A2V1CYF4</accession>
<proteinExistence type="predicted"/>
<dbReference type="InterPro" id="IPR050275">
    <property type="entry name" value="PGM_Phosphatase"/>
</dbReference>
<sequence length="221" mass="24749">MASIIYLVRHAESEHNVSKDFSHLDPPLTTLGHTQASQLVSSFPHPERIAVILSSPLRRAIQTSLAGFPHVLDKRYYDGSSGFGVENGVELTLEPDLQERSALPCDTGSERHVLKKEFLNLDLESLSESWQVKAGQYAADDDSVTLRAGRVRKKLEQLNSALRGNERRDIVVVTHGVFMKFLSGEWDIDLPKAGWRSYTICNDREDGTILTPVDETEDHSH</sequence>
<organism evidence="1 2">
    <name type="scientific">Periconia macrospinosa</name>
    <dbReference type="NCBI Taxonomy" id="97972"/>
    <lineage>
        <taxon>Eukaryota</taxon>
        <taxon>Fungi</taxon>
        <taxon>Dikarya</taxon>
        <taxon>Ascomycota</taxon>
        <taxon>Pezizomycotina</taxon>
        <taxon>Dothideomycetes</taxon>
        <taxon>Pleosporomycetidae</taxon>
        <taxon>Pleosporales</taxon>
        <taxon>Massarineae</taxon>
        <taxon>Periconiaceae</taxon>
        <taxon>Periconia</taxon>
    </lineage>
</organism>
<keyword evidence="2" id="KW-1185">Reference proteome</keyword>
<dbReference type="InterPro" id="IPR013078">
    <property type="entry name" value="His_Pase_superF_clade-1"/>
</dbReference>
<evidence type="ECO:0000313" key="1">
    <source>
        <dbReference type="EMBL" id="PVH90691.1"/>
    </source>
</evidence>
<reference evidence="1 2" key="1">
    <citation type="journal article" date="2018" name="Sci. Rep.">
        <title>Comparative genomics provides insights into the lifestyle and reveals functional heterogeneity of dark septate endophytic fungi.</title>
        <authorList>
            <person name="Knapp D.G."/>
            <person name="Nemeth J.B."/>
            <person name="Barry K."/>
            <person name="Hainaut M."/>
            <person name="Henrissat B."/>
            <person name="Johnson J."/>
            <person name="Kuo A."/>
            <person name="Lim J.H.P."/>
            <person name="Lipzen A."/>
            <person name="Nolan M."/>
            <person name="Ohm R.A."/>
            <person name="Tamas L."/>
            <person name="Grigoriev I.V."/>
            <person name="Spatafora J.W."/>
            <person name="Nagy L.G."/>
            <person name="Kovacs G.M."/>
        </authorList>
    </citation>
    <scope>NUCLEOTIDE SEQUENCE [LARGE SCALE GENOMIC DNA]</scope>
    <source>
        <strain evidence="1 2">DSE2036</strain>
    </source>
</reference>